<dbReference type="Proteomes" id="UP000486602">
    <property type="component" value="Unassembled WGS sequence"/>
</dbReference>
<gene>
    <name evidence="3" type="ORF">G3O08_08010</name>
</gene>
<evidence type="ECO:0000313" key="4">
    <source>
        <dbReference type="Proteomes" id="UP000486602"/>
    </source>
</evidence>
<sequence length="277" mass="29280">MKKRRLFTLALLGAAVIFTSSCADDEDPEPLGPSLSVTETQNASTGGDIETTPNTSLIFAIEARKGENDLDVFSIARNGINTGTFPQSYEGHEFPYSFPNADDNTYVDTIAFTSGSNVGITTYSFTVTDDFGKTQTVSFDVDVVSATTNLTDPMAFTWTRVGGADGIGLDQFGLKWTNNTTTSAVVAIDGETTMVSLASSEWTNIVTEEDLADAIATGAEITQYTGVSATADGTYNDVLGVTHDGKNYLLHITDGTVTTISGGGTSIVIDGDYKSDQ</sequence>
<name>A0A7K3WP51_9FLAO</name>
<comment type="caution">
    <text evidence="3">The sequence shown here is derived from an EMBL/GenBank/DDBJ whole genome shotgun (WGS) entry which is preliminary data.</text>
</comment>
<evidence type="ECO:0000313" key="3">
    <source>
        <dbReference type="EMBL" id="NEN23443.1"/>
    </source>
</evidence>
<feature type="region of interest" description="Disordered" evidence="1">
    <location>
        <begin position="23"/>
        <end position="49"/>
    </location>
</feature>
<proteinExistence type="predicted"/>
<evidence type="ECO:0000256" key="2">
    <source>
        <dbReference type="SAM" id="SignalP"/>
    </source>
</evidence>
<dbReference type="RefSeq" id="WP_163284681.1">
    <property type="nucleotide sequence ID" value="NZ_JAAGVY010000011.1"/>
</dbReference>
<keyword evidence="2" id="KW-0732">Signal</keyword>
<evidence type="ECO:0000256" key="1">
    <source>
        <dbReference type="SAM" id="MobiDB-lite"/>
    </source>
</evidence>
<dbReference type="EMBL" id="JAAGVY010000011">
    <property type="protein sequence ID" value="NEN23443.1"/>
    <property type="molecule type" value="Genomic_DNA"/>
</dbReference>
<dbReference type="AlphaFoldDB" id="A0A7K3WP51"/>
<reference evidence="3 4" key="1">
    <citation type="submission" date="2020-02" db="EMBL/GenBank/DDBJ databases">
        <title>Out from the shadows clarifying the taxonomy of the family Cryomorphaceae and related taxa by utilizing the GTDB taxonomic framework.</title>
        <authorList>
            <person name="Bowman J.P."/>
        </authorList>
    </citation>
    <scope>NUCLEOTIDE SEQUENCE [LARGE SCALE GENOMIC DNA]</scope>
    <source>
        <strain evidence="3 4">QSSC 1-22</strain>
    </source>
</reference>
<protein>
    <submittedName>
        <fullName evidence="3">Uncharacterized protein</fullName>
    </submittedName>
</protein>
<dbReference type="PROSITE" id="PS51257">
    <property type="entry name" value="PROKAR_LIPOPROTEIN"/>
    <property type="match status" value="1"/>
</dbReference>
<organism evidence="3 4">
    <name type="scientific">Cryomorpha ignava</name>
    <dbReference type="NCBI Taxonomy" id="101383"/>
    <lineage>
        <taxon>Bacteria</taxon>
        <taxon>Pseudomonadati</taxon>
        <taxon>Bacteroidota</taxon>
        <taxon>Flavobacteriia</taxon>
        <taxon>Flavobacteriales</taxon>
        <taxon>Cryomorphaceae</taxon>
        <taxon>Cryomorpha</taxon>
    </lineage>
</organism>
<feature type="chain" id="PRO_5029866993" evidence="2">
    <location>
        <begin position="24"/>
        <end position="277"/>
    </location>
</feature>
<feature type="compositionally biased region" description="Polar residues" evidence="1">
    <location>
        <begin position="35"/>
        <end position="49"/>
    </location>
</feature>
<accession>A0A7K3WP51</accession>
<feature type="signal peptide" evidence="2">
    <location>
        <begin position="1"/>
        <end position="23"/>
    </location>
</feature>
<keyword evidence="4" id="KW-1185">Reference proteome</keyword>